<sequence length="499" mass="55814">MAALARLQNVLRTVAGRATISSGGQHQMYTSSALVPRVTSSRCSSTGPTNPTLSVHPESSLCDEVVNIEANGLSPGQLVTLKAHVYTENGKYRFESRAHYKADADGKVRVQKDPSLGGSYEGIEPMGLFLAMEPGPEVAHKYPRLVKWDVTTPFSYTLELIDGDEGQEKVITSTSAERMFLADYVERIPVKMGEAEGVLFLPKQRGSSDPLPFLIDIRGLLTNLVVDRAATLASHGFAVFAFDYFMPRRLKSQEKNVYMDSQAFLDIIDFVKAHPRLDENRIGMTSSCYGGAMMLHAATRLDLPVKCMVAAGFVDILCVNVGWKNLDGSLLEPAGPMEDFVRTWTDENGKSWLSLKRDTDENFIDLTKKSQDAHFCLEENLECPLLMFFHADDHHIPSLEATTDLRDRLERAGKGHLVEFELLPGTGHFLEVPYQAINTISSLYDPTTLQSPKLYFTDYGGSDTKQGMKDQVYAWRKIVNFFRKHLDVKEMYRSDWISS</sequence>
<dbReference type="AlphaFoldDB" id="A0A7M7N1Y6"/>
<dbReference type="Pfam" id="PF08840">
    <property type="entry name" value="BAAT_C"/>
    <property type="match status" value="1"/>
</dbReference>
<dbReference type="GO" id="GO:0047617">
    <property type="term" value="F:fatty acyl-CoA hydrolase activity"/>
    <property type="evidence" value="ECO:0000318"/>
    <property type="project" value="GO_Central"/>
</dbReference>
<evidence type="ECO:0000256" key="1">
    <source>
        <dbReference type="ARBA" id="ARBA00006538"/>
    </source>
</evidence>
<evidence type="ECO:0000259" key="4">
    <source>
        <dbReference type="Pfam" id="PF08840"/>
    </source>
</evidence>
<dbReference type="OMA" id="CTAQETS"/>
<dbReference type="InterPro" id="IPR014940">
    <property type="entry name" value="BAAT_C"/>
</dbReference>
<dbReference type="RefSeq" id="XP_030829899.1">
    <property type="nucleotide sequence ID" value="XM_030974039.1"/>
</dbReference>
<dbReference type="PANTHER" id="PTHR10824:SF4">
    <property type="entry name" value="ACYL-COENZYME A THIOESTERASE 1-LIKE"/>
    <property type="match status" value="1"/>
</dbReference>
<evidence type="ECO:0000259" key="3">
    <source>
        <dbReference type="Pfam" id="PF04775"/>
    </source>
</evidence>
<organism evidence="5 6">
    <name type="scientific">Strongylocentrotus purpuratus</name>
    <name type="common">Purple sea urchin</name>
    <dbReference type="NCBI Taxonomy" id="7668"/>
    <lineage>
        <taxon>Eukaryota</taxon>
        <taxon>Metazoa</taxon>
        <taxon>Echinodermata</taxon>
        <taxon>Eleutherozoa</taxon>
        <taxon>Echinozoa</taxon>
        <taxon>Echinoidea</taxon>
        <taxon>Euechinoidea</taxon>
        <taxon>Echinacea</taxon>
        <taxon>Camarodonta</taxon>
        <taxon>Echinidea</taxon>
        <taxon>Strongylocentrotidae</taxon>
        <taxon>Strongylocentrotus</taxon>
    </lineage>
</organism>
<keyword evidence="6" id="KW-1185">Reference proteome</keyword>
<feature type="domain" description="Acyl-CoA thioester hydrolase/bile acid-CoA amino acid N-acetyltransferase" evidence="3">
    <location>
        <begin position="63"/>
        <end position="191"/>
    </location>
</feature>
<accession>A0A7M7N1Y6</accession>
<feature type="active site" description="Charge relay system" evidence="2">
    <location>
        <position position="288"/>
    </location>
</feature>
<dbReference type="GeneID" id="592572"/>
<dbReference type="SUPFAM" id="SSF53474">
    <property type="entry name" value="alpha/beta-Hydrolases"/>
    <property type="match status" value="1"/>
</dbReference>
<dbReference type="Gene3D" id="3.40.50.1820">
    <property type="entry name" value="alpha/beta hydrolase"/>
    <property type="match status" value="1"/>
</dbReference>
<evidence type="ECO:0000313" key="6">
    <source>
        <dbReference type="Proteomes" id="UP000007110"/>
    </source>
</evidence>
<feature type="active site" description="Charge relay system" evidence="2">
    <location>
        <position position="393"/>
    </location>
</feature>
<dbReference type="PIRSF" id="PIRSF016521">
    <property type="entry name" value="Acyl-CoA_hydro"/>
    <property type="match status" value="1"/>
</dbReference>
<reference evidence="6" key="1">
    <citation type="submission" date="2015-02" db="EMBL/GenBank/DDBJ databases">
        <title>Genome sequencing for Strongylocentrotus purpuratus.</title>
        <authorList>
            <person name="Murali S."/>
            <person name="Liu Y."/>
            <person name="Vee V."/>
            <person name="English A."/>
            <person name="Wang M."/>
            <person name="Skinner E."/>
            <person name="Han Y."/>
            <person name="Muzny D.M."/>
            <person name="Worley K.C."/>
            <person name="Gibbs R.A."/>
        </authorList>
    </citation>
    <scope>NUCLEOTIDE SEQUENCE</scope>
</reference>
<protein>
    <submittedName>
        <fullName evidence="5">Uncharacterized protein</fullName>
    </submittedName>
</protein>
<dbReference type="PANTHER" id="PTHR10824">
    <property type="entry name" value="ACYL-COENZYME A THIOESTERASE-RELATED"/>
    <property type="match status" value="1"/>
</dbReference>
<dbReference type="InParanoid" id="A0A7M7N1Y6"/>
<dbReference type="InterPro" id="IPR006862">
    <property type="entry name" value="Thio_Ohase/aa_AcTrfase"/>
</dbReference>
<dbReference type="InterPro" id="IPR029058">
    <property type="entry name" value="AB_hydrolase_fold"/>
</dbReference>
<dbReference type="Proteomes" id="UP000007110">
    <property type="component" value="Unassembled WGS sequence"/>
</dbReference>
<feature type="active site" description="Charge relay system" evidence="2">
    <location>
        <position position="428"/>
    </location>
</feature>
<feature type="domain" description="BAAT/Acyl-CoA thioester hydrolase C-terminal" evidence="4">
    <location>
        <begin position="264"/>
        <end position="487"/>
    </location>
</feature>
<evidence type="ECO:0000256" key="2">
    <source>
        <dbReference type="PIRSR" id="PIRSR016521-1"/>
    </source>
</evidence>
<reference evidence="5" key="2">
    <citation type="submission" date="2021-01" db="UniProtKB">
        <authorList>
            <consortium name="EnsemblMetazoa"/>
        </authorList>
    </citation>
    <scope>IDENTIFICATION</scope>
</reference>
<dbReference type="OrthoDB" id="6347013at2759"/>
<name>A0A7M7N1Y6_STRPU</name>
<dbReference type="Gene3D" id="2.60.40.2240">
    <property type="entry name" value="Acyl-CoA thioester hydrolase/BAAT N-terminal domain"/>
    <property type="match status" value="1"/>
</dbReference>
<dbReference type="KEGG" id="spu:592572"/>
<dbReference type="Pfam" id="PF04775">
    <property type="entry name" value="Bile_Hydr_Trans"/>
    <property type="match status" value="1"/>
</dbReference>
<dbReference type="FunCoup" id="A0A7M7N1Y6">
    <property type="interactions" value="22"/>
</dbReference>
<evidence type="ECO:0000313" key="5">
    <source>
        <dbReference type="EnsemblMetazoa" id="XP_030829899"/>
    </source>
</evidence>
<proteinExistence type="inferred from homology"/>
<dbReference type="EnsemblMetazoa" id="XM_030974039">
    <property type="protein sequence ID" value="XP_030829899"/>
    <property type="gene ID" value="LOC592572"/>
</dbReference>
<dbReference type="InterPro" id="IPR042490">
    <property type="entry name" value="Thio_Ohase/BAAT_N"/>
</dbReference>
<dbReference type="FunFam" id="2.60.40.2240:FF:000001">
    <property type="entry name" value="acyl-coenzyme A thioesterase 4"/>
    <property type="match status" value="1"/>
</dbReference>
<comment type="similarity">
    <text evidence="1">Belongs to the C/M/P thioester hydrolase family.</text>
</comment>
<dbReference type="InterPro" id="IPR016662">
    <property type="entry name" value="Acyl-CoA_thioEstase_long-chain"/>
</dbReference>
<dbReference type="GO" id="GO:0006637">
    <property type="term" value="P:acyl-CoA metabolic process"/>
    <property type="evidence" value="ECO:0000318"/>
    <property type="project" value="GO_Central"/>
</dbReference>
<dbReference type="GO" id="GO:0006631">
    <property type="term" value="P:fatty acid metabolic process"/>
    <property type="evidence" value="ECO:0000318"/>
    <property type="project" value="GO_Central"/>
</dbReference>